<dbReference type="PRINTS" id="PR00344">
    <property type="entry name" value="BCTRLSENSOR"/>
</dbReference>
<dbReference type="Pfam" id="PF00512">
    <property type="entry name" value="HisKA"/>
    <property type="match status" value="1"/>
</dbReference>
<dbReference type="InterPro" id="IPR011006">
    <property type="entry name" value="CheY-like_superfamily"/>
</dbReference>
<dbReference type="RefSeq" id="WP_124028405.1">
    <property type="nucleotide sequence ID" value="NZ_JBHRSN010000007.1"/>
</dbReference>
<evidence type="ECO:0000259" key="9">
    <source>
        <dbReference type="PROSITE" id="PS50110"/>
    </source>
</evidence>
<keyword evidence="3 7" id="KW-0597">Phosphoprotein</keyword>
<dbReference type="InterPro" id="IPR036890">
    <property type="entry name" value="HATPase_C_sf"/>
</dbReference>
<dbReference type="Pfam" id="PF08447">
    <property type="entry name" value="PAS_3"/>
    <property type="match status" value="1"/>
</dbReference>
<proteinExistence type="predicted"/>
<keyword evidence="12" id="KW-1185">Reference proteome</keyword>
<keyword evidence="4" id="KW-0808">Transferase</keyword>
<dbReference type="GO" id="GO:0000155">
    <property type="term" value="F:phosphorelay sensor kinase activity"/>
    <property type="evidence" value="ECO:0007669"/>
    <property type="project" value="InterPro"/>
</dbReference>
<dbReference type="InterPro" id="IPR004358">
    <property type="entry name" value="Sig_transdc_His_kin-like_C"/>
</dbReference>
<dbReference type="PANTHER" id="PTHR43047">
    <property type="entry name" value="TWO-COMPONENT HISTIDINE PROTEIN KINASE"/>
    <property type="match status" value="1"/>
</dbReference>
<comment type="catalytic activity">
    <reaction evidence="1">
        <text>ATP + protein L-histidine = ADP + protein N-phospho-L-histidine.</text>
        <dbReference type="EC" id="2.7.13.3"/>
    </reaction>
</comment>
<dbReference type="InterPro" id="IPR013655">
    <property type="entry name" value="PAS_fold_3"/>
</dbReference>
<dbReference type="InterPro" id="IPR005467">
    <property type="entry name" value="His_kinase_dom"/>
</dbReference>
<dbReference type="CDD" id="cd16922">
    <property type="entry name" value="HATPase_EvgS-ArcB-TorS-like"/>
    <property type="match status" value="1"/>
</dbReference>
<feature type="domain" description="PAC" evidence="10">
    <location>
        <begin position="319"/>
        <end position="371"/>
    </location>
</feature>
<dbReference type="PROSITE" id="PS50110">
    <property type="entry name" value="RESPONSE_REGULATORY"/>
    <property type="match status" value="1"/>
</dbReference>
<dbReference type="Pfam" id="PF02518">
    <property type="entry name" value="HATPase_c"/>
    <property type="match status" value="1"/>
</dbReference>
<dbReference type="InterPro" id="IPR000700">
    <property type="entry name" value="PAS-assoc_C"/>
</dbReference>
<dbReference type="Gene3D" id="3.30.565.10">
    <property type="entry name" value="Histidine kinase-like ATPase, C-terminal domain"/>
    <property type="match status" value="1"/>
</dbReference>
<dbReference type="Gene3D" id="1.10.287.130">
    <property type="match status" value="1"/>
</dbReference>
<evidence type="ECO:0000256" key="6">
    <source>
        <dbReference type="ARBA" id="ARBA00023012"/>
    </source>
</evidence>
<name>A0A3N5Z5W1_9ALTE</name>
<comment type="caution">
    <text evidence="11">The sequence shown here is derived from an EMBL/GenBank/DDBJ whole genome shotgun (WGS) entry which is preliminary data.</text>
</comment>
<evidence type="ECO:0000256" key="5">
    <source>
        <dbReference type="ARBA" id="ARBA00022777"/>
    </source>
</evidence>
<gene>
    <name evidence="11" type="ORF">DRW07_13240</name>
</gene>
<dbReference type="Gene3D" id="2.10.70.100">
    <property type="match status" value="1"/>
</dbReference>
<evidence type="ECO:0000259" key="10">
    <source>
        <dbReference type="PROSITE" id="PS50113"/>
    </source>
</evidence>
<dbReference type="SUPFAM" id="SSF47384">
    <property type="entry name" value="Homodimeric domain of signal transducing histidine kinase"/>
    <property type="match status" value="1"/>
</dbReference>
<dbReference type="CDD" id="cd00130">
    <property type="entry name" value="PAS"/>
    <property type="match status" value="1"/>
</dbReference>
<evidence type="ECO:0000313" key="11">
    <source>
        <dbReference type="EMBL" id="RPJ65774.1"/>
    </source>
</evidence>
<evidence type="ECO:0000256" key="3">
    <source>
        <dbReference type="ARBA" id="ARBA00022553"/>
    </source>
</evidence>
<evidence type="ECO:0000256" key="7">
    <source>
        <dbReference type="PROSITE-ProRule" id="PRU00169"/>
    </source>
</evidence>
<dbReference type="SUPFAM" id="SSF52172">
    <property type="entry name" value="CheY-like"/>
    <property type="match status" value="1"/>
</dbReference>
<dbReference type="EC" id="2.7.13.3" evidence="2"/>
<dbReference type="SMART" id="SM00387">
    <property type="entry name" value="HATPase_c"/>
    <property type="match status" value="1"/>
</dbReference>
<feature type="domain" description="Response regulatory" evidence="9">
    <location>
        <begin position="629"/>
        <end position="743"/>
    </location>
</feature>
<feature type="domain" description="Histidine kinase" evidence="8">
    <location>
        <begin position="389"/>
        <end position="607"/>
    </location>
</feature>
<dbReference type="Proteomes" id="UP000275281">
    <property type="component" value="Unassembled WGS sequence"/>
</dbReference>
<reference evidence="11 12" key="1">
    <citation type="submission" date="2018-11" db="EMBL/GenBank/DDBJ databases">
        <authorList>
            <person name="Ye M.-Q."/>
            <person name="Du Z.-J."/>
        </authorList>
    </citation>
    <scope>NUCLEOTIDE SEQUENCE [LARGE SCALE GENOMIC DNA]</scope>
    <source>
        <strain evidence="11 12">U0105</strain>
    </source>
</reference>
<dbReference type="Pfam" id="PF00072">
    <property type="entry name" value="Response_reg"/>
    <property type="match status" value="1"/>
</dbReference>
<dbReference type="InterPro" id="IPR003594">
    <property type="entry name" value="HATPase_dom"/>
</dbReference>
<dbReference type="InterPro" id="IPR000014">
    <property type="entry name" value="PAS"/>
</dbReference>
<evidence type="ECO:0000256" key="2">
    <source>
        <dbReference type="ARBA" id="ARBA00012438"/>
    </source>
</evidence>
<dbReference type="PROSITE" id="PS50113">
    <property type="entry name" value="PAC"/>
    <property type="match status" value="1"/>
</dbReference>
<keyword evidence="6" id="KW-0902">Two-component regulatory system</keyword>
<dbReference type="Gene3D" id="3.40.50.2300">
    <property type="match status" value="1"/>
</dbReference>
<dbReference type="SMART" id="SM00086">
    <property type="entry name" value="PAC"/>
    <property type="match status" value="2"/>
</dbReference>
<sequence length="750" mass="83664">MDHVFSLTRFFELSDEPMLVTDASGGIMTCNNYIKQRFTLSDTPQSTNIKDIVHAQDTNLLTRCLASINEKNTSTTVTLRLNSQSNRDIYISWSIQFDTTSTSLYWIGKDISAFKQQEAFLDILEQVTGTGVWELASDGDVAHWSAKIHEIHETDKETYQPIIQEALSFYPEKAIPTLMAALEQQESTGKPYNLNLPFVTAKGHEIMVNARGFTEKRDGVVSRRYGTFKDITDEQREHLEKKKLSQRTALALELSGIGIWEYDVKSQKLIWDENMLDLYGVRKADFTGTFDDWSNAVLDEDLEQASAEFTRSMETGESFVSQFRIKVPNGGVRYVKAAATNIYDDEENLVQIVGVNMDVTSDVEKRQLLQQAKEKSDAATQAKSQFLANMSHEIRTPLNGIMGGLQILLEEVLSKQGRDIAEKSLDSAKSLLGIINDILDYTKIDEGKIELEYIPVDVCQLVDQIINEYTLLNQEKQAVDFCVVCDPFARGSYMTDPTRLRQVVSNLLSNAVKFTKAGTITVKVGLKQDSSLELSVEDPGIGMTQEQVSKLFTPFVQADASVTRKYGGTGLGLSIVKQLTHLMEGEISVTSEPNRGTCFRLVFPFQRINVQGNEQKSEGSEVPDLTGMRIVIAEDNELNQILIGAMLAETNADLDIVDNGALLVEAIAQDVYDLVLCDINMPVMGGVEACKYIRQRDSSTPVYAFTANVMKEDLKLYSEVGFNGVVSKPVIKADLFSMLLAFASEKRDSE</sequence>
<dbReference type="InterPro" id="IPR001610">
    <property type="entry name" value="PAC"/>
</dbReference>
<evidence type="ECO:0000313" key="12">
    <source>
        <dbReference type="Proteomes" id="UP000275281"/>
    </source>
</evidence>
<dbReference type="FunFam" id="3.30.565.10:FF:000010">
    <property type="entry name" value="Sensor histidine kinase RcsC"/>
    <property type="match status" value="1"/>
</dbReference>
<dbReference type="InterPro" id="IPR003661">
    <property type="entry name" value="HisK_dim/P_dom"/>
</dbReference>
<dbReference type="SUPFAM" id="SSF55874">
    <property type="entry name" value="ATPase domain of HSP90 chaperone/DNA topoisomerase II/histidine kinase"/>
    <property type="match status" value="1"/>
</dbReference>
<dbReference type="InterPro" id="IPR001789">
    <property type="entry name" value="Sig_transdc_resp-reg_receiver"/>
</dbReference>
<dbReference type="CDD" id="cd17546">
    <property type="entry name" value="REC_hyHK_CKI1_RcsC-like"/>
    <property type="match status" value="1"/>
</dbReference>
<dbReference type="InterPro" id="IPR036097">
    <property type="entry name" value="HisK_dim/P_sf"/>
</dbReference>
<dbReference type="EMBL" id="RPOK01000004">
    <property type="protein sequence ID" value="RPJ65774.1"/>
    <property type="molecule type" value="Genomic_DNA"/>
</dbReference>
<dbReference type="OrthoDB" id="9810730at2"/>
<dbReference type="NCBIfam" id="TIGR00229">
    <property type="entry name" value="sensory_box"/>
    <property type="match status" value="1"/>
</dbReference>
<dbReference type="SMART" id="SM00448">
    <property type="entry name" value="REC"/>
    <property type="match status" value="1"/>
</dbReference>
<dbReference type="PROSITE" id="PS50109">
    <property type="entry name" value="HIS_KIN"/>
    <property type="match status" value="1"/>
</dbReference>
<evidence type="ECO:0000256" key="4">
    <source>
        <dbReference type="ARBA" id="ARBA00022679"/>
    </source>
</evidence>
<evidence type="ECO:0000259" key="8">
    <source>
        <dbReference type="PROSITE" id="PS50109"/>
    </source>
</evidence>
<feature type="modified residue" description="4-aspartylphosphate" evidence="7">
    <location>
        <position position="678"/>
    </location>
</feature>
<accession>A0A3N5Z5W1</accession>
<dbReference type="AlphaFoldDB" id="A0A3N5Z5W1"/>
<organism evidence="11 12">
    <name type="scientific">Alteromonas sediminis</name>
    <dbReference type="NCBI Taxonomy" id="2259342"/>
    <lineage>
        <taxon>Bacteria</taxon>
        <taxon>Pseudomonadati</taxon>
        <taxon>Pseudomonadota</taxon>
        <taxon>Gammaproteobacteria</taxon>
        <taxon>Alteromonadales</taxon>
        <taxon>Alteromonadaceae</taxon>
        <taxon>Alteromonas/Salinimonas group</taxon>
        <taxon>Alteromonas</taxon>
    </lineage>
</organism>
<dbReference type="InterPro" id="IPR035965">
    <property type="entry name" value="PAS-like_dom_sf"/>
</dbReference>
<keyword evidence="5" id="KW-0418">Kinase</keyword>
<dbReference type="SMART" id="SM00091">
    <property type="entry name" value="PAS"/>
    <property type="match status" value="3"/>
</dbReference>
<dbReference type="SUPFAM" id="SSF55785">
    <property type="entry name" value="PYP-like sensor domain (PAS domain)"/>
    <property type="match status" value="3"/>
</dbReference>
<dbReference type="CDD" id="cd00082">
    <property type="entry name" value="HisKA"/>
    <property type="match status" value="1"/>
</dbReference>
<protein>
    <recommendedName>
        <fullName evidence="2">histidine kinase</fullName>
        <ecNumber evidence="2">2.7.13.3</ecNumber>
    </recommendedName>
</protein>
<dbReference type="SMART" id="SM00388">
    <property type="entry name" value="HisKA"/>
    <property type="match status" value="1"/>
</dbReference>
<evidence type="ECO:0000256" key="1">
    <source>
        <dbReference type="ARBA" id="ARBA00000085"/>
    </source>
</evidence>
<dbReference type="Gene3D" id="3.30.450.20">
    <property type="entry name" value="PAS domain"/>
    <property type="match status" value="2"/>
</dbReference>